<dbReference type="PANTHER" id="PTHR10073:SF47">
    <property type="entry name" value="DNA MISMATCH REPAIR PROTEIN MLH3"/>
    <property type="match status" value="1"/>
</dbReference>
<evidence type="ECO:0000313" key="5">
    <source>
        <dbReference type="Proteomes" id="UP000007322"/>
    </source>
</evidence>
<dbReference type="GeneID" id="11509815"/>
<dbReference type="GO" id="GO:0016887">
    <property type="term" value="F:ATP hydrolysis activity"/>
    <property type="evidence" value="ECO:0007669"/>
    <property type="project" value="InterPro"/>
</dbReference>
<dbReference type="GO" id="GO:0032300">
    <property type="term" value="C:mismatch repair complex"/>
    <property type="evidence" value="ECO:0007669"/>
    <property type="project" value="InterPro"/>
</dbReference>
<dbReference type="InterPro" id="IPR037198">
    <property type="entry name" value="MutL_C_sf"/>
</dbReference>
<accession>G2QNE6</accession>
<dbReference type="VEuPathDB" id="FungiDB:MYCTH_2312905"/>
<dbReference type="SUPFAM" id="SSF55874">
    <property type="entry name" value="ATPase domain of HSP90 chaperone/DNA topoisomerase II/histidine kinase"/>
    <property type="match status" value="1"/>
</dbReference>
<dbReference type="HOGENOM" id="CLU_005415_0_0_1"/>
<feature type="compositionally biased region" description="Polar residues" evidence="2">
    <location>
        <begin position="527"/>
        <end position="540"/>
    </location>
</feature>
<feature type="domain" description="MutL C-terminal dimerisation" evidence="3">
    <location>
        <begin position="669"/>
        <end position="859"/>
    </location>
</feature>
<feature type="compositionally biased region" description="Basic and acidic residues" evidence="2">
    <location>
        <begin position="462"/>
        <end position="472"/>
    </location>
</feature>
<feature type="compositionally biased region" description="Polar residues" evidence="2">
    <location>
        <begin position="451"/>
        <end position="461"/>
    </location>
</feature>
<dbReference type="RefSeq" id="XP_003667264.1">
    <property type="nucleotide sequence ID" value="XM_003667216.1"/>
</dbReference>
<dbReference type="AlphaFoldDB" id="G2QNE6"/>
<dbReference type="PANTHER" id="PTHR10073">
    <property type="entry name" value="DNA MISMATCH REPAIR PROTEIN MLH, PMS, MUTL"/>
    <property type="match status" value="1"/>
</dbReference>
<dbReference type="InterPro" id="IPR042121">
    <property type="entry name" value="MutL_C_regsub"/>
</dbReference>
<dbReference type="Gene3D" id="3.30.1540.20">
    <property type="entry name" value="MutL, C-terminal domain, dimerisation subdomain"/>
    <property type="match status" value="1"/>
</dbReference>
<dbReference type="GO" id="GO:0005524">
    <property type="term" value="F:ATP binding"/>
    <property type="evidence" value="ECO:0007669"/>
    <property type="project" value="InterPro"/>
</dbReference>
<dbReference type="FunCoup" id="G2QNE6">
    <property type="interactions" value="425"/>
</dbReference>
<dbReference type="eggNOG" id="KOG1977">
    <property type="taxonomic scope" value="Eukaryota"/>
</dbReference>
<evidence type="ECO:0000259" key="3">
    <source>
        <dbReference type="SMART" id="SM00853"/>
    </source>
</evidence>
<sequence length="931" mass="101770">MSIQQLPGDVAAQIKSSAVITSLNAVVYGLLQNALDAGASKIVISVDYSRGNCSVEDNGTGIEPANFREDGGLGKLHHTSKYPPRPDCHGKHGGFLASLAALSLLTISSHHHAYRTHNSLTIHNSRVLTRNLPAPPEQRVLAFASGTRVSVRDLFGSMPVRVRQRAIEVERAGTSREFDRLIVSVVALLLPWPGEVTVSVQDLCARRTVSLRGSGVVDGNESNPILAPLTVTRASTLLAAASLVDKENLKFWVPIGATASGISVRGCVSLQPVATKRVQFIAIGVHPLLNEHRSNLLYDDINRVFEDSGFGMIEEAALDEDGRPSKPEGFTNKELKSRRGVDRWPMFCLQIILGAEASAVDFGEYLDARHQNVAVISDLLQVMAYEFLKKHHFRPKPITAIQRLRRSKSKPSAGEAVPVSQRSGPGSGARERNAPQRLRSHSSERQSISSPFASWSKTKSTVPRDHGTKKMDASTLASQRESACSGVPRTPTNSEEPLFGHSGAILRKPFEDVDDDPQAAGEALSGEPSSDVQTGTQSGTAKDAVVWVDPTTLIRSLIDPRTGFAVTTRRDTPGKKTKPQPALREEAKSVPRRQRCGSPGLTDPTTIFQPVEHRIPRILGEHETTYCNHKGGTRDSRDLGELSVESLNGTMLESLEGRITKTSLREAEVVAQVDRKFILAKISSTSRGPEADRMLILIDQHAADERCKVERLLKAYFIPDSANSSRLVAHTQNLDKPLRFELPGQEGYLLVRFRDWFTHWGIVYEVEPGVSPEESMTVVVRSLPSSVSERCCVEPRLVIDLLRKEIWELHGSGSRGSARPLVVGRDDDWVARFHDCPQGLLDLINSKACRSAIMFNDQLTPEQCSDLVGQLVACAFPFQCAHGRPSMVPLVRLGREGTSGQSSSAEPGGGDLLKALKRWKQSSAVETEMDT</sequence>
<dbReference type="GO" id="GO:0006298">
    <property type="term" value="P:mismatch repair"/>
    <property type="evidence" value="ECO:0007669"/>
    <property type="project" value="InterPro"/>
</dbReference>
<dbReference type="SUPFAM" id="SSF118116">
    <property type="entry name" value="DNA mismatch repair protein MutL"/>
    <property type="match status" value="1"/>
</dbReference>
<dbReference type="eggNOG" id="KOG1978">
    <property type="taxonomic scope" value="Eukaryota"/>
</dbReference>
<dbReference type="Proteomes" id="UP000007322">
    <property type="component" value="Chromosome 7"/>
</dbReference>
<dbReference type="Gene3D" id="3.30.1370.100">
    <property type="entry name" value="MutL, C-terminal domain, regulatory subdomain"/>
    <property type="match status" value="1"/>
</dbReference>
<organism evidence="4 5">
    <name type="scientific">Thermothelomyces thermophilus (strain ATCC 42464 / BCRC 31852 / DSM 1799)</name>
    <name type="common">Sporotrichum thermophile</name>
    <dbReference type="NCBI Taxonomy" id="573729"/>
    <lineage>
        <taxon>Eukaryota</taxon>
        <taxon>Fungi</taxon>
        <taxon>Dikarya</taxon>
        <taxon>Ascomycota</taxon>
        <taxon>Pezizomycotina</taxon>
        <taxon>Sordariomycetes</taxon>
        <taxon>Sordariomycetidae</taxon>
        <taxon>Sordariales</taxon>
        <taxon>Chaetomiaceae</taxon>
        <taxon>Thermothelomyces</taxon>
    </lineage>
</organism>
<dbReference type="Gene3D" id="3.30.565.10">
    <property type="entry name" value="Histidine kinase-like ATPase, C-terminal domain"/>
    <property type="match status" value="1"/>
</dbReference>
<comment type="similarity">
    <text evidence="1">Belongs to the DNA mismatch repair MutL/HexB family.</text>
</comment>
<feature type="region of interest" description="Disordered" evidence="2">
    <location>
        <begin position="402"/>
        <end position="540"/>
    </location>
</feature>
<evidence type="ECO:0000313" key="4">
    <source>
        <dbReference type="EMBL" id="AEO62019.1"/>
    </source>
</evidence>
<evidence type="ECO:0000256" key="1">
    <source>
        <dbReference type="ARBA" id="ARBA00006082"/>
    </source>
</evidence>
<dbReference type="InterPro" id="IPR036890">
    <property type="entry name" value="HATPase_C_sf"/>
</dbReference>
<dbReference type="GO" id="GO:0140664">
    <property type="term" value="F:ATP-dependent DNA damage sensor activity"/>
    <property type="evidence" value="ECO:0007669"/>
    <property type="project" value="InterPro"/>
</dbReference>
<dbReference type="STRING" id="573729.G2QNE6"/>
<dbReference type="KEGG" id="mtm:MYCTH_2312905"/>
<dbReference type="InterPro" id="IPR042120">
    <property type="entry name" value="MutL_C_dimsub"/>
</dbReference>
<reference evidence="4 5" key="1">
    <citation type="journal article" date="2011" name="Nat. Biotechnol.">
        <title>Comparative genomic analysis of the thermophilic biomass-degrading fungi Myceliophthora thermophila and Thielavia terrestris.</title>
        <authorList>
            <person name="Berka R.M."/>
            <person name="Grigoriev I.V."/>
            <person name="Otillar R."/>
            <person name="Salamov A."/>
            <person name="Grimwood J."/>
            <person name="Reid I."/>
            <person name="Ishmael N."/>
            <person name="John T."/>
            <person name="Darmond C."/>
            <person name="Moisan M.-C."/>
            <person name="Henrissat B."/>
            <person name="Coutinho P.M."/>
            <person name="Lombard V."/>
            <person name="Natvig D.O."/>
            <person name="Lindquist E."/>
            <person name="Schmutz J."/>
            <person name="Lucas S."/>
            <person name="Harris P."/>
            <person name="Powlowski J."/>
            <person name="Bellemare A."/>
            <person name="Taylor D."/>
            <person name="Butler G."/>
            <person name="de Vries R.P."/>
            <person name="Allijn I.E."/>
            <person name="van den Brink J."/>
            <person name="Ushinsky S."/>
            <person name="Storms R."/>
            <person name="Powell A.J."/>
            <person name="Paulsen I.T."/>
            <person name="Elbourne L.D.H."/>
            <person name="Baker S.E."/>
            <person name="Magnuson J."/>
            <person name="LaBoissiere S."/>
            <person name="Clutterbuck A.J."/>
            <person name="Martinez D."/>
            <person name="Wogulis M."/>
            <person name="de Leon A.L."/>
            <person name="Rey M.W."/>
            <person name="Tsang A."/>
        </authorList>
    </citation>
    <scope>NUCLEOTIDE SEQUENCE [LARGE SCALE GENOMIC DNA]</scope>
    <source>
        <strain evidence="5">ATCC 42464 / BCRC 31852 / DSM 1799</strain>
    </source>
</reference>
<dbReference type="Pfam" id="PF08676">
    <property type="entry name" value="MutL_C"/>
    <property type="match status" value="1"/>
</dbReference>
<dbReference type="InParanoid" id="G2QNE6"/>
<protein>
    <recommendedName>
        <fullName evidence="3">MutL C-terminal dimerisation domain-containing protein</fullName>
    </recommendedName>
</protein>
<evidence type="ECO:0000256" key="2">
    <source>
        <dbReference type="SAM" id="MobiDB-lite"/>
    </source>
</evidence>
<dbReference type="Pfam" id="PF13589">
    <property type="entry name" value="HATPase_c_3"/>
    <property type="match status" value="1"/>
</dbReference>
<keyword evidence="5" id="KW-1185">Reference proteome</keyword>
<dbReference type="InterPro" id="IPR014790">
    <property type="entry name" value="MutL_C"/>
</dbReference>
<feature type="region of interest" description="Disordered" evidence="2">
    <location>
        <begin position="564"/>
        <end position="606"/>
    </location>
</feature>
<dbReference type="OrthoDB" id="429932at2759"/>
<gene>
    <name evidence="4" type="ORF">MYCTH_2312905</name>
</gene>
<dbReference type="SMART" id="SM00853">
    <property type="entry name" value="MutL_C"/>
    <property type="match status" value="1"/>
</dbReference>
<dbReference type="EMBL" id="CP003008">
    <property type="protein sequence ID" value="AEO62019.1"/>
    <property type="molecule type" value="Genomic_DNA"/>
</dbReference>
<dbReference type="OMA" id="NKWPMFY"/>
<name>G2QNE6_THET4</name>
<proteinExistence type="inferred from homology"/>
<dbReference type="InterPro" id="IPR038973">
    <property type="entry name" value="MutL/Mlh/Pms-like"/>
</dbReference>